<organism evidence="3 4">
    <name type="scientific">Pseudomonas aeruginosa</name>
    <dbReference type="NCBI Taxonomy" id="287"/>
    <lineage>
        <taxon>Bacteria</taxon>
        <taxon>Pseudomonadati</taxon>
        <taxon>Pseudomonadota</taxon>
        <taxon>Gammaproteobacteria</taxon>
        <taxon>Pseudomonadales</taxon>
        <taxon>Pseudomonadaceae</taxon>
        <taxon>Pseudomonas</taxon>
    </lineage>
</organism>
<feature type="domain" description="Thiamine pyrophosphate enzyme central" evidence="1">
    <location>
        <begin position="198"/>
        <end position="328"/>
    </location>
</feature>
<evidence type="ECO:0000313" key="4">
    <source>
        <dbReference type="Proteomes" id="UP000253594"/>
    </source>
</evidence>
<evidence type="ECO:0000259" key="1">
    <source>
        <dbReference type="Pfam" id="PF00205"/>
    </source>
</evidence>
<dbReference type="PANTHER" id="PTHR42981:SF2">
    <property type="entry name" value="PYRUVATE DEHYDROGENASE [UBIQUINONE]"/>
    <property type="match status" value="1"/>
</dbReference>
<dbReference type="Proteomes" id="UP000253594">
    <property type="component" value="Unassembled WGS sequence"/>
</dbReference>
<protein>
    <submittedName>
        <fullName evidence="3">Thiamine pyrophosphate-requiring protein</fullName>
    </submittedName>
</protein>
<feature type="domain" description="Thiamine pyrophosphate enzyme N-terminal TPP-binding" evidence="2">
    <location>
        <begin position="4"/>
        <end position="120"/>
    </location>
</feature>
<name>A0A367M8B3_PSEAI</name>
<dbReference type="InterPro" id="IPR029061">
    <property type="entry name" value="THDP-binding"/>
</dbReference>
<feature type="non-terminal residue" evidence="3">
    <location>
        <position position="332"/>
    </location>
</feature>
<proteinExistence type="predicted"/>
<dbReference type="InterPro" id="IPR012000">
    <property type="entry name" value="Thiamin_PyroP_enz_cen_dom"/>
</dbReference>
<sequence length="332" mass="35407">MSSTVADQLLERLSQWGVKRVFGYPGDGINGIMGAMGRRAEAFDYIRVRHEEMAAFMAGAHAKFTGEVGVCLATSGPGAIHLLNGLYDARMDHQPVLAIVGQQAATALGSDYQQEVDLQSLFKDVSAYVETVVSPAQLLHVLDRALRVAVGERQVATVIVPNDVQQMAAPKRQPHEHGHVMSAVGFVQPRPYARDADLEAAAAILNRGRRVAILAGAGALGAHRQLEAVAERLAAGVAKALLGKAAVSDDLPYVTGSIGLLGTRASSMLMSHCDTLLIVGSTFPYSEFLPKAGQARAVQIDLYPRNIGIRYPIDQALLGDAGETLERLLPLL</sequence>
<dbReference type="Pfam" id="PF02776">
    <property type="entry name" value="TPP_enzyme_N"/>
    <property type="match status" value="1"/>
</dbReference>
<accession>A0A367M8B3</accession>
<dbReference type="Pfam" id="PF00205">
    <property type="entry name" value="TPP_enzyme_M"/>
    <property type="match status" value="1"/>
</dbReference>
<dbReference type="PANTHER" id="PTHR42981">
    <property type="entry name" value="PYRUVATE DEHYDROGENASE [UBIQUINONE]"/>
    <property type="match status" value="1"/>
</dbReference>
<dbReference type="Gene3D" id="3.40.50.1220">
    <property type="entry name" value="TPP-binding domain"/>
    <property type="match status" value="1"/>
</dbReference>
<evidence type="ECO:0000313" key="3">
    <source>
        <dbReference type="EMBL" id="RCI73163.1"/>
    </source>
</evidence>
<dbReference type="EMBL" id="QORE01000694">
    <property type="protein sequence ID" value="RCI73163.1"/>
    <property type="molecule type" value="Genomic_DNA"/>
</dbReference>
<evidence type="ECO:0000259" key="2">
    <source>
        <dbReference type="Pfam" id="PF02776"/>
    </source>
</evidence>
<gene>
    <name evidence="3" type="ORF">DT376_19800</name>
</gene>
<comment type="caution">
    <text evidence="3">The sequence shown here is derived from an EMBL/GenBank/DDBJ whole genome shotgun (WGS) entry which is preliminary data.</text>
</comment>
<dbReference type="InterPro" id="IPR047210">
    <property type="entry name" value="TPP_PYR_POXB-like"/>
</dbReference>
<dbReference type="InterPro" id="IPR012001">
    <property type="entry name" value="Thiamin_PyroP_enz_TPP-bd_dom"/>
</dbReference>
<dbReference type="GO" id="GO:0000287">
    <property type="term" value="F:magnesium ion binding"/>
    <property type="evidence" value="ECO:0007669"/>
    <property type="project" value="InterPro"/>
</dbReference>
<dbReference type="Gene3D" id="3.40.50.970">
    <property type="match status" value="1"/>
</dbReference>
<dbReference type="GO" id="GO:0030976">
    <property type="term" value="F:thiamine pyrophosphate binding"/>
    <property type="evidence" value="ECO:0007669"/>
    <property type="project" value="InterPro"/>
</dbReference>
<dbReference type="CDD" id="cd07039">
    <property type="entry name" value="TPP_PYR_POX"/>
    <property type="match status" value="1"/>
</dbReference>
<dbReference type="AlphaFoldDB" id="A0A367M8B3"/>
<dbReference type="InterPro" id="IPR047211">
    <property type="entry name" value="POXB-like"/>
</dbReference>
<reference evidence="3 4" key="1">
    <citation type="submission" date="2018-07" db="EMBL/GenBank/DDBJ databases">
        <title>Mechanisms of high-level aminoglycoside resistance among Gram-negative pathogens in Brazil.</title>
        <authorList>
            <person name="Ballaben A.S."/>
            <person name="Darini A.L.C."/>
            <person name="Doi Y."/>
        </authorList>
    </citation>
    <scope>NUCLEOTIDE SEQUENCE [LARGE SCALE GENOMIC DNA]</scope>
    <source>
        <strain evidence="3 4">B2-305</strain>
    </source>
</reference>
<dbReference type="SUPFAM" id="SSF52518">
    <property type="entry name" value="Thiamin diphosphate-binding fold (THDP-binding)"/>
    <property type="match status" value="1"/>
</dbReference>
<dbReference type="InterPro" id="IPR029035">
    <property type="entry name" value="DHS-like_NAD/FAD-binding_dom"/>
</dbReference>
<dbReference type="SUPFAM" id="SSF52467">
    <property type="entry name" value="DHS-like NAD/FAD-binding domain"/>
    <property type="match status" value="1"/>
</dbReference>